<keyword evidence="4" id="KW-1185">Reference proteome</keyword>
<dbReference type="Proteomes" id="UP000030645">
    <property type="component" value="Unassembled WGS sequence"/>
</dbReference>
<reference evidence="4" key="1">
    <citation type="submission" date="2013-01" db="EMBL/GenBank/DDBJ databases">
        <title>Draft Genome Sequence of a Mulberry Tree, Morus notabilis C.K. Schneid.</title>
        <authorList>
            <person name="He N."/>
            <person name="Zhao S."/>
        </authorList>
    </citation>
    <scope>NUCLEOTIDE SEQUENCE</scope>
</reference>
<proteinExistence type="predicted"/>
<dbReference type="PANTHER" id="PTHR33784:SF10">
    <property type="entry name" value="F-BOX PROTEIN"/>
    <property type="match status" value="1"/>
</dbReference>
<dbReference type="InterPro" id="IPR057136">
    <property type="entry name" value="At2g35280_TPR_dom"/>
</dbReference>
<sequence length="269" mass="30239">MAPTKRTRRRISSTSSPPNTVAKKISKVPQAASSFPICSLLSDLVLEILACVSASSLRDLFSAKLSCKLFKKIAQEDYIYRKISLDDFFVVDIYLNAEATSFFNRCLECGNLEALYQQGLFEYFTDHRRKQSGLALLEKAANSSHLGASYVLGITLICSGDENAQRAGLELVANIKTSLQMQECRKKLAKSAGSLWKPRDVDFLKPKLLTCPFPDRKRSSWHLVGEENGYDHLHCESCILNREIIHVCRMLSGVPLNSYHYRMCLSSDN</sequence>
<evidence type="ECO:0000259" key="2">
    <source>
        <dbReference type="Pfam" id="PF23310"/>
    </source>
</evidence>
<dbReference type="Pfam" id="PF23310">
    <property type="entry name" value="TPR_27"/>
    <property type="match status" value="1"/>
</dbReference>
<evidence type="ECO:0000313" key="3">
    <source>
        <dbReference type="EMBL" id="EXC25503.1"/>
    </source>
</evidence>
<feature type="domain" description="At2g35280-like TPR" evidence="2">
    <location>
        <begin position="95"/>
        <end position="190"/>
    </location>
</feature>
<gene>
    <name evidence="3" type="ORF">L484_009811</name>
</gene>
<dbReference type="SUPFAM" id="SSF81383">
    <property type="entry name" value="F-box domain"/>
    <property type="match status" value="1"/>
</dbReference>
<dbReference type="PANTHER" id="PTHR33784">
    <property type="entry name" value="OS05G0482100 PROTEIN"/>
    <property type="match status" value="1"/>
</dbReference>
<name>W9S4I6_9ROSA</name>
<dbReference type="eggNOG" id="KOG0851">
    <property type="taxonomic scope" value="Eukaryota"/>
</dbReference>
<evidence type="ECO:0000313" key="4">
    <source>
        <dbReference type="Proteomes" id="UP000030645"/>
    </source>
</evidence>
<evidence type="ECO:0000256" key="1">
    <source>
        <dbReference type="SAM" id="MobiDB-lite"/>
    </source>
</evidence>
<feature type="compositionally biased region" description="Basic residues" evidence="1">
    <location>
        <begin position="1"/>
        <end position="11"/>
    </location>
</feature>
<feature type="region of interest" description="Disordered" evidence="1">
    <location>
        <begin position="1"/>
        <end position="21"/>
    </location>
</feature>
<dbReference type="AlphaFoldDB" id="W9S4I6"/>
<organism evidence="3 4">
    <name type="scientific">Morus notabilis</name>
    <dbReference type="NCBI Taxonomy" id="981085"/>
    <lineage>
        <taxon>Eukaryota</taxon>
        <taxon>Viridiplantae</taxon>
        <taxon>Streptophyta</taxon>
        <taxon>Embryophyta</taxon>
        <taxon>Tracheophyta</taxon>
        <taxon>Spermatophyta</taxon>
        <taxon>Magnoliopsida</taxon>
        <taxon>eudicotyledons</taxon>
        <taxon>Gunneridae</taxon>
        <taxon>Pentapetalae</taxon>
        <taxon>rosids</taxon>
        <taxon>fabids</taxon>
        <taxon>Rosales</taxon>
        <taxon>Moraceae</taxon>
        <taxon>Moreae</taxon>
        <taxon>Morus</taxon>
    </lineage>
</organism>
<accession>W9S4I6</accession>
<dbReference type="EMBL" id="KE346072">
    <property type="protein sequence ID" value="EXC25503.1"/>
    <property type="molecule type" value="Genomic_DNA"/>
</dbReference>
<dbReference type="InterPro" id="IPR036047">
    <property type="entry name" value="F-box-like_dom_sf"/>
</dbReference>
<dbReference type="InterPro" id="IPR040338">
    <property type="entry name" value="At1g67623-like"/>
</dbReference>
<protein>
    <recommendedName>
        <fullName evidence="2">At2g35280-like TPR domain-containing protein</fullName>
    </recommendedName>
</protein>
<dbReference type="STRING" id="981085.W9S4I6"/>